<evidence type="ECO:0000313" key="1">
    <source>
        <dbReference type="EMBL" id="KAI8428302.1"/>
    </source>
</evidence>
<sequence length="72" mass="8146">MLAIRFWHFAGRCRGTLASLARLRIVNGLSNSDVFEDMERQDRTHANMEATDSVDTKQFSLGRVHVALVLTL</sequence>
<dbReference type="EMBL" id="CM046103">
    <property type="protein sequence ID" value="KAI8428302.1"/>
    <property type="molecule type" value="Genomic_DNA"/>
</dbReference>
<reference evidence="1 2" key="1">
    <citation type="journal article" date="2022" name="Genome Biol. Evol.">
        <title>The Spruce Budworm Genome: Reconstructing the Evolutionary History of Antifreeze Proteins.</title>
        <authorList>
            <person name="Beliveau C."/>
            <person name="Gagne P."/>
            <person name="Picq S."/>
            <person name="Vernygora O."/>
            <person name="Keeling C.I."/>
            <person name="Pinkney K."/>
            <person name="Doucet D."/>
            <person name="Wen F."/>
            <person name="Johnston J.S."/>
            <person name="Maaroufi H."/>
            <person name="Boyle B."/>
            <person name="Laroche J."/>
            <person name="Dewar K."/>
            <person name="Juretic N."/>
            <person name="Blackburn G."/>
            <person name="Nisole A."/>
            <person name="Brunet B."/>
            <person name="Brandao M."/>
            <person name="Lumley L."/>
            <person name="Duan J."/>
            <person name="Quan G."/>
            <person name="Lucarotti C.J."/>
            <person name="Roe A.D."/>
            <person name="Sperling F.A.H."/>
            <person name="Levesque R.C."/>
            <person name="Cusson M."/>
        </authorList>
    </citation>
    <scope>NUCLEOTIDE SEQUENCE [LARGE SCALE GENOMIC DNA]</scope>
    <source>
        <strain evidence="1">Glfc:IPQL:Cfum</strain>
    </source>
</reference>
<comment type="caution">
    <text evidence="1">The sequence shown here is derived from an EMBL/GenBank/DDBJ whole genome shotgun (WGS) entry which is preliminary data.</text>
</comment>
<accession>A0ACC0JVZ1</accession>
<proteinExistence type="predicted"/>
<keyword evidence="2" id="KW-1185">Reference proteome</keyword>
<name>A0ACC0JVZ1_CHOFU</name>
<organism evidence="1 2">
    <name type="scientific">Choristoneura fumiferana</name>
    <name type="common">Spruce budworm moth</name>
    <name type="synonym">Archips fumiferana</name>
    <dbReference type="NCBI Taxonomy" id="7141"/>
    <lineage>
        <taxon>Eukaryota</taxon>
        <taxon>Metazoa</taxon>
        <taxon>Ecdysozoa</taxon>
        <taxon>Arthropoda</taxon>
        <taxon>Hexapoda</taxon>
        <taxon>Insecta</taxon>
        <taxon>Pterygota</taxon>
        <taxon>Neoptera</taxon>
        <taxon>Endopterygota</taxon>
        <taxon>Lepidoptera</taxon>
        <taxon>Glossata</taxon>
        <taxon>Ditrysia</taxon>
        <taxon>Tortricoidea</taxon>
        <taxon>Tortricidae</taxon>
        <taxon>Tortricinae</taxon>
        <taxon>Choristoneura</taxon>
    </lineage>
</organism>
<dbReference type="Proteomes" id="UP001064048">
    <property type="component" value="Chromosome 3"/>
</dbReference>
<protein>
    <submittedName>
        <fullName evidence="1">Uncharacterized protein</fullName>
    </submittedName>
</protein>
<gene>
    <name evidence="1" type="ORF">MSG28_002505</name>
</gene>
<evidence type="ECO:0000313" key="2">
    <source>
        <dbReference type="Proteomes" id="UP001064048"/>
    </source>
</evidence>